<evidence type="ECO:0000256" key="5">
    <source>
        <dbReference type="ARBA" id="ARBA00022842"/>
    </source>
</evidence>
<name>X0SZU5_9ZZZZ</name>
<feature type="non-terminal residue" evidence="9">
    <location>
        <position position="1"/>
    </location>
</feature>
<dbReference type="GO" id="GO:0005525">
    <property type="term" value="F:GTP binding"/>
    <property type="evidence" value="ECO:0007669"/>
    <property type="project" value="UniProtKB-KW"/>
</dbReference>
<keyword evidence="6" id="KW-0342">GTP-binding</keyword>
<dbReference type="InterPro" id="IPR025877">
    <property type="entry name" value="MobA-like_NTP_Trfase"/>
</dbReference>
<keyword evidence="4" id="KW-0547">Nucleotide-binding</keyword>
<sequence>LEFRPEFALKFNSAYLLTGGKSKRFGRPKCLATINQKPLIDIVHSNVKSSFQKVYQVGKKSHSTIPFIMDEFDTSCPLNGIVTALRHCTSKWVFIIACDLPLISQNIIQHLGNNLDLDYQALLPDVNGYLQYTCAFYHIDILKQAEQNLINGNVALHDLVNHTRYNTVNYPPEQEIYFTNVNTADKLTIVENWINSKIENSFIDAMNSS</sequence>
<evidence type="ECO:0000313" key="9">
    <source>
        <dbReference type="EMBL" id="GAF86738.1"/>
    </source>
</evidence>
<dbReference type="GO" id="GO:0006777">
    <property type="term" value="P:Mo-molybdopterin cofactor biosynthetic process"/>
    <property type="evidence" value="ECO:0007669"/>
    <property type="project" value="UniProtKB-KW"/>
</dbReference>
<dbReference type="Pfam" id="PF12804">
    <property type="entry name" value="NTP_transf_3"/>
    <property type="match status" value="1"/>
</dbReference>
<proteinExistence type="predicted"/>
<evidence type="ECO:0000256" key="2">
    <source>
        <dbReference type="ARBA" id="ARBA00022679"/>
    </source>
</evidence>
<evidence type="ECO:0000256" key="3">
    <source>
        <dbReference type="ARBA" id="ARBA00022723"/>
    </source>
</evidence>
<comment type="caution">
    <text evidence="9">The sequence shown here is derived from an EMBL/GenBank/DDBJ whole genome shotgun (WGS) entry which is preliminary data.</text>
</comment>
<dbReference type="InterPro" id="IPR013482">
    <property type="entry name" value="Molybde_CF_guanTrfase"/>
</dbReference>
<dbReference type="PANTHER" id="PTHR19136">
    <property type="entry name" value="MOLYBDENUM COFACTOR GUANYLYLTRANSFERASE"/>
    <property type="match status" value="1"/>
</dbReference>
<feature type="domain" description="MobA-like NTP transferase" evidence="8">
    <location>
        <begin position="15"/>
        <end position="149"/>
    </location>
</feature>
<reference evidence="9" key="1">
    <citation type="journal article" date="2014" name="Front. Microbiol.">
        <title>High frequency of phylogenetically diverse reductive dehalogenase-homologous genes in deep subseafloor sedimentary metagenomes.</title>
        <authorList>
            <person name="Kawai M."/>
            <person name="Futagami T."/>
            <person name="Toyoda A."/>
            <person name="Takaki Y."/>
            <person name="Nishi S."/>
            <person name="Hori S."/>
            <person name="Arai W."/>
            <person name="Tsubouchi T."/>
            <person name="Morono Y."/>
            <person name="Uchiyama I."/>
            <person name="Ito T."/>
            <person name="Fujiyama A."/>
            <person name="Inagaki F."/>
            <person name="Takami H."/>
        </authorList>
    </citation>
    <scope>NUCLEOTIDE SEQUENCE</scope>
    <source>
        <strain evidence="9">Expedition CK06-06</strain>
    </source>
</reference>
<dbReference type="AlphaFoldDB" id="X0SZU5"/>
<keyword evidence="5" id="KW-0460">Magnesium</keyword>
<dbReference type="GO" id="GO:0046872">
    <property type="term" value="F:metal ion binding"/>
    <property type="evidence" value="ECO:0007669"/>
    <property type="project" value="UniProtKB-KW"/>
</dbReference>
<evidence type="ECO:0000256" key="7">
    <source>
        <dbReference type="ARBA" id="ARBA00023150"/>
    </source>
</evidence>
<dbReference type="Gene3D" id="3.90.550.10">
    <property type="entry name" value="Spore Coat Polysaccharide Biosynthesis Protein SpsA, Chain A"/>
    <property type="match status" value="1"/>
</dbReference>
<evidence type="ECO:0000259" key="8">
    <source>
        <dbReference type="Pfam" id="PF12804"/>
    </source>
</evidence>
<dbReference type="GO" id="GO:0016779">
    <property type="term" value="F:nucleotidyltransferase activity"/>
    <property type="evidence" value="ECO:0007669"/>
    <property type="project" value="UniProtKB-ARBA"/>
</dbReference>
<organism evidence="9">
    <name type="scientific">marine sediment metagenome</name>
    <dbReference type="NCBI Taxonomy" id="412755"/>
    <lineage>
        <taxon>unclassified sequences</taxon>
        <taxon>metagenomes</taxon>
        <taxon>ecological metagenomes</taxon>
    </lineage>
</organism>
<evidence type="ECO:0000256" key="4">
    <source>
        <dbReference type="ARBA" id="ARBA00022741"/>
    </source>
</evidence>
<keyword evidence="3" id="KW-0479">Metal-binding</keyword>
<dbReference type="PANTHER" id="PTHR19136:SF81">
    <property type="entry name" value="MOLYBDENUM COFACTOR GUANYLYLTRANSFERASE"/>
    <property type="match status" value="1"/>
</dbReference>
<dbReference type="SUPFAM" id="SSF53448">
    <property type="entry name" value="Nucleotide-diphospho-sugar transferases"/>
    <property type="match status" value="1"/>
</dbReference>
<evidence type="ECO:0000256" key="6">
    <source>
        <dbReference type="ARBA" id="ARBA00023134"/>
    </source>
</evidence>
<gene>
    <name evidence="9" type="ORF">S01H1_26935</name>
</gene>
<dbReference type="EMBL" id="BARS01016365">
    <property type="protein sequence ID" value="GAF86738.1"/>
    <property type="molecule type" value="Genomic_DNA"/>
</dbReference>
<accession>X0SZU5</accession>
<keyword evidence="1" id="KW-0963">Cytoplasm</keyword>
<dbReference type="InterPro" id="IPR029044">
    <property type="entry name" value="Nucleotide-diphossugar_trans"/>
</dbReference>
<dbReference type="CDD" id="cd02503">
    <property type="entry name" value="MobA"/>
    <property type="match status" value="1"/>
</dbReference>
<keyword evidence="2" id="KW-0808">Transferase</keyword>
<protein>
    <recommendedName>
        <fullName evidence="8">MobA-like NTP transferase domain-containing protein</fullName>
    </recommendedName>
</protein>
<evidence type="ECO:0000256" key="1">
    <source>
        <dbReference type="ARBA" id="ARBA00022490"/>
    </source>
</evidence>
<keyword evidence="7" id="KW-0501">Molybdenum cofactor biosynthesis</keyword>